<evidence type="ECO:0000313" key="1">
    <source>
        <dbReference type="EMBL" id="MBB6212113.1"/>
    </source>
</evidence>
<comment type="caution">
    <text evidence="1">The sequence shown here is derived from an EMBL/GenBank/DDBJ whole genome shotgun (WGS) entry which is preliminary data.</text>
</comment>
<dbReference type="RefSeq" id="WP_184265501.1">
    <property type="nucleotide sequence ID" value="NZ_JACIIX010000017.1"/>
</dbReference>
<proteinExistence type="predicted"/>
<dbReference type="EMBL" id="JACIIX010000017">
    <property type="protein sequence ID" value="MBB6212113.1"/>
    <property type="molecule type" value="Genomic_DNA"/>
</dbReference>
<accession>A0A7W9ZJI0</accession>
<name>A0A7W9ZJI0_NOVIT</name>
<keyword evidence="2" id="KW-1185">Reference proteome</keyword>
<organism evidence="1 2">
    <name type="scientific">Novispirillum itersonii</name>
    <name type="common">Aquaspirillum itersonii</name>
    <dbReference type="NCBI Taxonomy" id="189"/>
    <lineage>
        <taxon>Bacteria</taxon>
        <taxon>Pseudomonadati</taxon>
        <taxon>Pseudomonadota</taxon>
        <taxon>Alphaproteobacteria</taxon>
        <taxon>Rhodospirillales</taxon>
        <taxon>Novispirillaceae</taxon>
        <taxon>Novispirillum</taxon>
    </lineage>
</organism>
<sequence length="99" mass="10652">MSKLSAFTLSPDRDVALSLLERRADRVIADAADLARSVADQLQTLPPEERRLLQRQSAAAAADLETLLDELEGELSALASDLHAVTLHTGAATAYRRLG</sequence>
<dbReference type="Proteomes" id="UP000544872">
    <property type="component" value="Unassembled WGS sequence"/>
</dbReference>
<reference evidence="1 2" key="1">
    <citation type="submission" date="2020-08" db="EMBL/GenBank/DDBJ databases">
        <title>Genomic Encyclopedia of Type Strains, Phase IV (KMG-IV): sequencing the most valuable type-strain genomes for metagenomic binning, comparative biology and taxonomic classification.</title>
        <authorList>
            <person name="Goeker M."/>
        </authorList>
    </citation>
    <scope>NUCLEOTIDE SEQUENCE [LARGE SCALE GENOMIC DNA]</scope>
    <source>
        <strain evidence="1 2">DSM 11590</strain>
    </source>
</reference>
<dbReference type="AlphaFoldDB" id="A0A7W9ZJI0"/>
<evidence type="ECO:0000313" key="2">
    <source>
        <dbReference type="Proteomes" id="UP000544872"/>
    </source>
</evidence>
<protein>
    <submittedName>
        <fullName evidence="1">Uncharacterized protein</fullName>
    </submittedName>
</protein>
<gene>
    <name evidence="1" type="ORF">FHS48_003561</name>
</gene>